<evidence type="ECO:0000256" key="7">
    <source>
        <dbReference type="ARBA" id="ARBA00023136"/>
    </source>
</evidence>
<reference evidence="9 10" key="1">
    <citation type="submission" date="2020-01" db="EMBL/GenBank/DDBJ databases">
        <authorList>
            <person name="Gupta K D."/>
        </authorList>
    </citation>
    <scope>NUCLEOTIDE SEQUENCE [LARGE SCALE GENOMIC DNA]</scope>
</reference>
<dbReference type="GO" id="GO:0010945">
    <property type="term" value="F:coenzyme A diphosphatase activity"/>
    <property type="evidence" value="ECO:0007669"/>
    <property type="project" value="InterPro"/>
</dbReference>
<evidence type="ECO:0000256" key="5">
    <source>
        <dbReference type="ARBA" id="ARBA00022989"/>
    </source>
</evidence>
<dbReference type="OrthoDB" id="5579088at2759"/>
<dbReference type="GO" id="GO:0005789">
    <property type="term" value="C:endoplasmic reticulum membrane"/>
    <property type="evidence" value="ECO:0007669"/>
    <property type="project" value="UniProtKB-SubCell"/>
</dbReference>
<dbReference type="Pfam" id="PF10261">
    <property type="entry name" value="FIT"/>
    <property type="match status" value="2"/>
</dbReference>
<dbReference type="EMBL" id="CACVBS010000013">
    <property type="protein sequence ID" value="CAA7259043.1"/>
    <property type="molecule type" value="Genomic_DNA"/>
</dbReference>
<dbReference type="PANTHER" id="PTHR23129:SF0">
    <property type="entry name" value="ACYL-COENZYME A DIPHOSPHATASE FITM2"/>
    <property type="match status" value="1"/>
</dbReference>
<evidence type="ECO:0000256" key="3">
    <source>
        <dbReference type="ARBA" id="ARBA00022801"/>
    </source>
</evidence>
<evidence type="ECO:0000256" key="8">
    <source>
        <dbReference type="SAM" id="Phobius"/>
    </source>
</evidence>
<proteinExistence type="predicted"/>
<keyword evidence="3" id="KW-0378">Hydrolase</keyword>
<dbReference type="GO" id="GO:0019915">
    <property type="term" value="P:lipid storage"/>
    <property type="evidence" value="ECO:0007669"/>
    <property type="project" value="InterPro"/>
</dbReference>
<gene>
    <name evidence="9" type="ORF">AAE3_LOCUS1335</name>
</gene>
<organism evidence="9 10">
    <name type="scientific">Cyclocybe aegerita</name>
    <name type="common">Black poplar mushroom</name>
    <name type="synonym">Agrocybe aegerita</name>
    <dbReference type="NCBI Taxonomy" id="1973307"/>
    <lineage>
        <taxon>Eukaryota</taxon>
        <taxon>Fungi</taxon>
        <taxon>Dikarya</taxon>
        <taxon>Basidiomycota</taxon>
        <taxon>Agaricomycotina</taxon>
        <taxon>Agaricomycetes</taxon>
        <taxon>Agaricomycetidae</taxon>
        <taxon>Agaricales</taxon>
        <taxon>Agaricineae</taxon>
        <taxon>Bolbitiaceae</taxon>
        <taxon>Cyclocybe</taxon>
    </lineage>
</organism>
<dbReference type="GO" id="GO:0008654">
    <property type="term" value="P:phospholipid biosynthetic process"/>
    <property type="evidence" value="ECO:0007669"/>
    <property type="project" value="TreeGrafter"/>
</dbReference>
<dbReference type="GO" id="GO:0034389">
    <property type="term" value="P:lipid droplet organization"/>
    <property type="evidence" value="ECO:0007669"/>
    <property type="project" value="TreeGrafter"/>
</dbReference>
<evidence type="ECO:0000256" key="1">
    <source>
        <dbReference type="ARBA" id="ARBA00004477"/>
    </source>
</evidence>
<feature type="transmembrane region" description="Helical" evidence="8">
    <location>
        <begin position="64"/>
        <end position="83"/>
    </location>
</feature>
<evidence type="ECO:0000256" key="2">
    <source>
        <dbReference type="ARBA" id="ARBA00022692"/>
    </source>
</evidence>
<keyword evidence="4" id="KW-0256">Endoplasmic reticulum</keyword>
<keyword evidence="10" id="KW-1185">Reference proteome</keyword>
<keyword evidence="5 8" id="KW-1133">Transmembrane helix</keyword>
<protein>
    <recommendedName>
        <fullName evidence="11">Fat storage-inducing transmembrane protein</fullName>
    </recommendedName>
</protein>
<sequence length="282" mass="31586">MDVRHFIFGAITLILLLGTSYSVLYSTYLDTSSHLLSHRAHHLAQTHYFASKSNPLNVYFIKKAWGWTTLAFLATFLTSPSAVRTRQRFFKYLILTGVWVLFTSWFFGPALLERAIVLSGGECVAVLPSGDPVTVPTEFCYTRSALAPKTHPELFVHHAASLAGVLEEWRVVPRLRKGHDVSGHVFLLTMSVLFLADQLRPSFRPGAARRWSNPHMWAVAAQVSLVGIWLFAIYTTSVYFHSPFEKFTGYLLGVASFLLTQIPSLQFPPEVASTQRVPPASN</sequence>
<evidence type="ECO:0000256" key="4">
    <source>
        <dbReference type="ARBA" id="ARBA00022824"/>
    </source>
</evidence>
<accession>A0A8S0XDQ7</accession>
<keyword evidence="7 8" id="KW-0472">Membrane</keyword>
<comment type="subcellular location">
    <subcellularLocation>
        <location evidence="1">Endoplasmic reticulum membrane</location>
        <topology evidence="1">Multi-pass membrane protein</topology>
    </subcellularLocation>
</comment>
<name>A0A8S0XDQ7_CYCAE</name>
<evidence type="ECO:0000313" key="9">
    <source>
        <dbReference type="EMBL" id="CAA7259043.1"/>
    </source>
</evidence>
<dbReference type="Proteomes" id="UP000467700">
    <property type="component" value="Unassembled WGS sequence"/>
</dbReference>
<feature type="transmembrane region" description="Helical" evidence="8">
    <location>
        <begin position="90"/>
        <end position="108"/>
    </location>
</feature>
<dbReference type="PANTHER" id="PTHR23129">
    <property type="entry name" value="ACYL-COENZYME A DIPHOSPHATASE FITM2"/>
    <property type="match status" value="1"/>
</dbReference>
<keyword evidence="2 8" id="KW-0812">Transmembrane</keyword>
<dbReference type="InterPro" id="IPR019388">
    <property type="entry name" value="FIT"/>
</dbReference>
<keyword evidence="6" id="KW-0443">Lipid metabolism</keyword>
<feature type="transmembrane region" description="Helical" evidence="8">
    <location>
        <begin position="217"/>
        <end position="241"/>
    </location>
</feature>
<evidence type="ECO:0000313" key="10">
    <source>
        <dbReference type="Proteomes" id="UP000467700"/>
    </source>
</evidence>
<evidence type="ECO:0000256" key="6">
    <source>
        <dbReference type="ARBA" id="ARBA00023098"/>
    </source>
</evidence>
<dbReference type="AlphaFoldDB" id="A0A8S0XDQ7"/>
<evidence type="ECO:0008006" key="11">
    <source>
        <dbReference type="Google" id="ProtNLM"/>
    </source>
</evidence>
<comment type="caution">
    <text evidence="9">The sequence shown here is derived from an EMBL/GenBank/DDBJ whole genome shotgun (WGS) entry which is preliminary data.</text>
</comment>